<dbReference type="Proteomes" id="UP000294489">
    <property type="component" value="Unassembled WGS sequence"/>
</dbReference>
<reference evidence="1 3" key="1">
    <citation type="submission" date="2016-10" db="EMBL/GenBank/DDBJ databases">
        <authorList>
            <person name="de Groot N.N."/>
        </authorList>
    </citation>
    <scope>NUCLEOTIDE SEQUENCE [LARGE SCALE GENOMIC DNA]</scope>
    <source>
        <strain evidence="1 3">CGMCC 1.6848</strain>
    </source>
</reference>
<reference evidence="2 4" key="2">
    <citation type="submission" date="2019-03" db="EMBL/GenBank/DDBJ databases">
        <title>Freshwater and sediment microbial communities from various areas in North America, analyzing microbe dynamics in response to fracking.</title>
        <authorList>
            <person name="Lamendella R."/>
        </authorList>
    </citation>
    <scope>NUCLEOTIDE SEQUENCE [LARGE SCALE GENOMIC DNA]</scope>
    <source>
        <strain evidence="2 4">6_TX</strain>
    </source>
</reference>
<keyword evidence="3" id="KW-1185">Reference proteome</keyword>
<evidence type="ECO:0000313" key="4">
    <source>
        <dbReference type="Proteomes" id="UP000294489"/>
    </source>
</evidence>
<name>A0A1I2ZYF7_9GAMM</name>
<dbReference type="AlphaFoldDB" id="A0A1I2ZYF7"/>
<protein>
    <submittedName>
        <fullName evidence="1">Uncharacterized protein</fullName>
    </submittedName>
</protein>
<proteinExistence type="predicted"/>
<organism evidence="1 3">
    <name type="scientific">Modicisalibacter xianhensis</name>
    <dbReference type="NCBI Taxonomy" id="442341"/>
    <lineage>
        <taxon>Bacteria</taxon>
        <taxon>Pseudomonadati</taxon>
        <taxon>Pseudomonadota</taxon>
        <taxon>Gammaproteobacteria</taxon>
        <taxon>Oceanospirillales</taxon>
        <taxon>Halomonadaceae</taxon>
        <taxon>Modicisalibacter</taxon>
    </lineage>
</organism>
<evidence type="ECO:0000313" key="2">
    <source>
        <dbReference type="EMBL" id="TDX31105.1"/>
    </source>
</evidence>
<dbReference type="EMBL" id="SOEC01000004">
    <property type="protein sequence ID" value="TDX31105.1"/>
    <property type="molecule type" value="Genomic_DNA"/>
</dbReference>
<sequence length="49" mass="5537">MKPLFLLMTLFVGVGFGIWHLNEDRASEAAQAQVMQEAFEERSIPRGKS</sequence>
<dbReference type="EMBL" id="FOPY01000004">
    <property type="protein sequence ID" value="SFH42695.1"/>
    <property type="molecule type" value="Genomic_DNA"/>
</dbReference>
<gene>
    <name evidence="2" type="ORF">DFO67_104370</name>
    <name evidence="1" type="ORF">SAMN04487959_1048</name>
</gene>
<dbReference type="STRING" id="442341.SAMN04487959_1048"/>
<dbReference type="RefSeq" id="WP_166671016.1">
    <property type="nucleotide sequence ID" value="NZ_FOPY01000004.1"/>
</dbReference>
<dbReference type="Proteomes" id="UP000199040">
    <property type="component" value="Unassembled WGS sequence"/>
</dbReference>
<evidence type="ECO:0000313" key="1">
    <source>
        <dbReference type="EMBL" id="SFH42695.1"/>
    </source>
</evidence>
<evidence type="ECO:0000313" key="3">
    <source>
        <dbReference type="Proteomes" id="UP000199040"/>
    </source>
</evidence>
<accession>A0A1I2ZYF7</accession>